<sequence length="757" mass="76570">MRRLAHVALSVLLGAGLLAAATPTSIAAPAAPAEPQADAAAGFHALAPVRVLDTRSGAPVGPQQSITLDLSAKVPATATAVVLNVTGTQPNANTFVTVYPAGATRPVASNLNLVAGETRPNLVTVALGTGRQLSLFNNAGTVHLLADLAGYYAPDATGKFTALSPRRLMDSRHGSPFAAGESRTIDLSYSVPTSATAVVLTLTGTAATQNTYVTAWPTGKTRPVVSNLNLTPGATAPNLVTVELGADRKVDLFNNTGNTHLIVDLAGFYTADYGALFTAITPKRVLDTRNGTGGIAGPMNAGGQQELVLGATLPWSTTGVVLNLTGTEPTQNTYITAWPRLDPRPETSNLNLTPGQTSPSLAVVAVGTLASVSLYNNAGTVHLIADMAGFFSLPPVSCGSKCVYAWGSNQYGQLGTGAYSPASAAPNPVYGLSGVKAVAGASAGYALREDGTVWAWGPNFGAELGNGWAGGKSVVPVPVVGLTNVTDIDKGIALRSDGTVWTWGYNGLGSSVPTPKAGLTDIIDVAAASGTGFALRSDGTVWSWGLNSFGSLGNGSTENSATPVQVSGLTGVKAIAGGLYAGYAIKQDGTLWSWGDNRQGQLGHGTVGGDGCYTYPPTAEHCFSAVPAPVVGLTGVTAIAADSAHGFAVLSDGTGWAWGSNYQGGLGTGSDCECGTGTPAKISGLINAKSVAAAENGGYALDGDGRVWAWGDNSRGQLGTTDVANPGSYSKIALRLRDPVGVTAIAATTHGALALVP</sequence>
<evidence type="ECO:0000256" key="3">
    <source>
        <dbReference type="SAM" id="SignalP"/>
    </source>
</evidence>
<dbReference type="Pfam" id="PF00415">
    <property type="entry name" value="RCC1"/>
    <property type="match status" value="1"/>
</dbReference>
<dbReference type="InterPro" id="IPR009091">
    <property type="entry name" value="RCC1/BLIP-II"/>
</dbReference>
<dbReference type="PANTHER" id="PTHR45982">
    <property type="entry name" value="REGULATOR OF CHROMOSOME CONDENSATION"/>
    <property type="match status" value="1"/>
</dbReference>
<evidence type="ECO:0000256" key="1">
    <source>
        <dbReference type="ARBA" id="ARBA00022658"/>
    </source>
</evidence>
<evidence type="ECO:0000259" key="4">
    <source>
        <dbReference type="Pfam" id="PF25390"/>
    </source>
</evidence>
<gene>
    <name evidence="5" type="ORF">GPZ80_22840</name>
</gene>
<dbReference type="PRINTS" id="PR00633">
    <property type="entry name" value="RCCNDNSATION"/>
</dbReference>
<evidence type="ECO:0000313" key="5">
    <source>
        <dbReference type="EMBL" id="MBC6450002.1"/>
    </source>
</evidence>
<accession>A0ABR7LBG1</accession>
<comment type="caution">
    <text evidence="5">The sequence shown here is derived from an EMBL/GenBank/DDBJ whole genome shotgun (WGS) entry which is preliminary data.</text>
</comment>
<keyword evidence="1" id="KW-0344">Guanine-nucleotide releasing factor</keyword>
<protein>
    <recommendedName>
        <fullName evidence="4">RCC1-like domain-containing protein</fullName>
    </recommendedName>
</protein>
<evidence type="ECO:0000313" key="6">
    <source>
        <dbReference type="Proteomes" id="UP000734823"/>
    </source>
</evidence>
<dbReference type="Gene3D" id="2.130.10.30">
    <property type="entry name" value="Regulator of chromosome condensation 1/beta-lactamase-inhibitor protein II"/>
    <property type="match status" value="2"/>
</dbReference>
<dbReference type="PANTHER" id="PTHR45982:SF1">
    <property type="entry name" value="REGULATOR OF CHROMOSOME CONDENSATION"/>
    <property type="match status" value="1"/>
</dbReference>
<dbReference type="Pfam" id="PF25390">
    <property type="entry name" value="WD40_RLD"/>
    <property type="match status" value="1"/>
</dbReference>
<dbReference type="Proteomes" id="UP000734823">
    <property type="component" value="Unassembled WGS sequence"/>
</dbReference>
<dbReference type="InterPro" id="IPR051553">
    <property type="entry name" value="Ran_GTPase-activating"/>
</dbReference>
<dbReference type="SUPFAM" id="SSF50985">
    <property type="entry name" value="RCC1/BLIP-II"/>
    <property type="match status" value="2"/>
</dbReference>
<feature type="signal peptide" evidence="3">
    <location>
        <begin position="1"/>
        <end position="27"/>
    </location>
</feature>
<keyword evidence="6" id="KW-1185">Reference proteome</keyword>
<dbReference type="PROSITE" id="PS50012">
    <property type="entry name" value="RCC1_3"/>
    <property type="match status" value="5"/>
</dbReference>
<feature type="chain" id="PRO_5046934254" description="RCC1-like domain-containing protein" evidence="3">
    <location>
        <begin position="28"/>
        <end position="757"/>
    </location>
</feature>
<name>A0ABR7LBG1_9PSEU</name>
<dbReference type="InterPro" id="IPR000408">
    <property type="entry name" value="Reg_chr_condens"/>
</dbReference>
<dbReference type="InterPro" id="IPR058923">
    <property type="entry name" value="RCC1-like_dom"/>
</dbReference>
<proteinExistence type="predicted"/>
<organism evidence="5 6">
    <name type="scientific">Actinokineospora xionganensis</name>
    <dbReference type="NCBI Taxonomy" id="2684470"/>
    <lineage>
        <taxon>Bacteria</taxon>
        <taxon>Bacillati</taxon>
        <taxon>Actinomycetota</taxon>
        <taxon>Actinomycetes</taxon>
        <taxon>Pseudonocardiales</taxon>
        <taxon>Pseudonocardiaceae</taxon>
        <taxon>Actinokineospora</taxon>
    </lineage>
</organism>
<feature type="domain" description="RCC1-like" evidence="4">
    <location>
        <begin position="402"/>
        <end position="697"/>
    </location>
</feature>
<evidence type="ECO:0000256" key="2">
    <source>
        <dbReference type="ARBA" id="ARBA00022737"/>
    </source>
</evidence>
<dbReference type="RefSeq" id="WP_187223062.1">
    <property type="nucleotide sequence ID" value="NZ_JABVED010000013.1"/>
</dbReference>
<dbReference type="EMBL" id="JABVED010000013">
    <property type="protein sequence ID" value="MBC6450002.1"/>
    <property type="molecule type" value="Genomic_DNA"/>
</dbReference>
<keyword evidence="3" id="KW-0732">Signal</keyword>
<keyword evidence="2" id="KW-0677">Repeat</keyword>
<reference evidence="5 6" key="1">
    <citation type="submission" date="2020-06" db="EMBL/GenBank/DDBJ databases">
        <title>Actinokineospora xiongansis sp. nov., isolated from soil of Baiyangdian.</title>
        <authorList>
            <person name="Zhang X."/>
        </authorList>
    </citation>
    <scope>NUCLEOTIDE SEQUENCE [LARGE SCALE GENOMIC DNA]</scope>
    <source>
        <strain evidence="5 6">HBU206404</strain>
    </source>
</reference>